<evidence type="ECO:0000256" key="4">
    <source>
        <dbReference type="ARBA" id="ARBA00022747"/>
    </source>
</evidence>
<sequence>MKKSVCELFAGVGGFRCGLNNINSIEDLNRPEKWETVWFSQWEPADKKTQWAHSCYVNRFGDCKDLNGNYTTNDDINTVDKNTVPSHSLLVGGFPCQDYSVASSLATSKGLEGKKGVLWWDIRDMLEAKKAPFVLLENVDRLLKSPAKQRGRDFGIILACFRDLGYTVEWRVINAAEYGYQQRRRRTFIFAYKNSTEYAAQIKHAIKYNSMFGEEIKRHNMVHLIEQEGFFAKCFPVDATDGKKIKSGTLPMGIGELSDSFTFDFENSGVMKDGVIYTLKTFPKYDGKQITLGDIMEDGEIDKSFFIPEDKLYYTSPDIHHSDETRMQLEPEQRKTWQYIKGAKKINRKAANGHEYVFSEGAVPMIDEYDKPARTMLTSEGGFSRTTHIVRDKQTGAIRLLTPVEMERIQGFPSNWTEECLVHGEKVEMPLTKRRFMMGNALVVNLIKQMEPLLDEIISCEPEIELQYNIAEGIELEKETI</sequence>
<dbReference type="GO" id="GO:0003886">
    <property type="term" value="F:DNA (cytosine-5-)-methyltransferase activity"/>
    <property type="evidence" value="ECO:0007669"/>
    <property type="project" value="UniProtKB-EC"/>
</dbReference>
<dbReference type="GO" id="GO:0032259">
    <property type="term" value="P:methylation"/>
    <property type="evidence" value="ECO:0007669"/>
    <property type="project" value="UniProtKB-KW"/>
</dbReference>
<evidence type="ECO:0000313" key="8">
    <source>
        <dbReference type="EMBL" id="SOB92536.1"/>
    </source>
</evidence>
<evidence type="ECO:0000256" key="5">
    <source>
        <dbReference type="PROSITE-ProRule" id="PRU01016"/>
    </source>
</evidence>
<dbReference type="InterPro" id="IPR050750">
    <property type="entry name" value="C5-MTase"/>
</dbReference>
<dbReference type="PRINTS" id="PR00105">
    <property type="entry name" value="C5METTRFRASE"/>
</dbReference>
<dbReference type="PROSITE" id="PS51679">
    <property type="entry name" value="SAM_MT_C5"/>
    <property type="match status" value="1"/>
</dbReference>
<evidence type="ECO:0000256" key="2">
    <source>
        <dbReference type="ARBA" id="ARBA00022679"/>
    </source>
</evidence>
<evidence type="ECO:0000313" key="9">
    <source>
        <dbReference type="Proteomes" id="UP000219563"/>
    </source>
</evidence>
<comment type="catalytic activity">
    <reaction evidence="7">
        <text>a 2'-deoxycytidine in DNA + S-adenosyl-L-methionine = a 5-methyl-2'-deoxycytidine in DNA + S-adenosyl-L-homocysteine + H(+)</text>
        <dbReference type="Rhea" id="RHEA:13681"/>
        <dbReference type="Rhea" id="RHEA-COMP:11369"/>
        <dbReference type="Rhea" id="RHEA-COMP:11370"/>
        <dbReference type="ChEBI" id="CHEBI:15378"/>
        <dbReference type="ChEBI" id="CHEBI:57856"/>
        <dbReference type="ChEBI" id="CHEBI:59789"/>
        <dbReference type="ChEBI" id="CHEBI:85452"/>
        <dbReference type="ChEBI" id="CHEBI:85454"/>
        <dbReference type="EC" id="2.1.1.37"/>
    </reaction>
</comment>
<dbReference type="Gene3D" id="3.90.120.10">
    <property type="entry name" value="DNA Methylase, subunit A, domain 2"/>
    <property type="match status" value="1"/>
</dbReference>
<dbReference type="SUPFAM" id="SSF53335">
    <property type="entry name" value="S-adenosyl-L-methionine-dependent methyltransferases"/>
    <property type="match status" value="1"/>
</dbReference>
<dbReference type="PROSITE" id="PS00094">
    <property type="entry name" value="C5_MTASE_1"/>
    <property type="match status" value="1"/>
</dbReference>
<protein>
    <recommendedName>
        <fullName evidence="7">Cytosine-specific methyltransferase</fullName>
        <ecNumber evidence="7">2.1.1.37</ecNumber>
    </recommendedName>
</protein>
<dbReference type="InterPro" id="IPR018117">
    <property type="entry name" value="C5_DNA_meth_AS"/>
</dbReference>
<evidence type="ECO:0000256" key="7">
    <source>
        <dbReference type="RuleBase" id="RU000417"/>
    </source>
</evidence>
<dbReference type="Pfam" id="PF00145">
    <property type="entry name" value="DNA_methylase"/>
    <property type="match status" value="2"/>
</dbReference>
<dbReference type="PANTHER" id="PTHR46098">
    <property type="entry name" value="TRNA (CYTOSINE(38)-C(5))-METHYLTRANSFERASE"/>
    <property type="match status" value="1"/>
</dbReference>
<dbReference type="Proteomes" id="UP000219563">
    <property type="component" value="Unassembled WGS sequence"/>
</dbReference>
<dbReference type="AlphaFoldDB" id="A0A285REK6"/>
<evidence type="ECO:0000256" key="1">
    <source>
        <dbReference type="ARBA" id="ARBA00022603"/>
    </source>
</evidence>
<gene>
    <name evidence="8" type="ORF">SAMN02910411_0932</name>
</gene>
<keyword evidence="4" id="KW-0680">Restriction system</keyword>
<organism evidence="8 9">
    <name type="scientific">Pseudobutyrivibrio ruminis DSM 9787</name>
    <dbReference type="NCBI Taxonomy" id="1123011"/>
    <lineage>
        <taxon>Bacteria</taxon>
        <taxon>Bacillati</taxon>
        <taxon>Bacillota</taxon>
        <taxon>Clostridia</taxon>
        <taxon>Lachnospirales</taxon>
        <taxon>Lachnospiraceae</taxon>
        <taxon>Pseudobutyrivibrio</taxon>
    </lineage>
</organism>
<dbReference type="GO" id="GO:0009307">
    <property type="term" value="P:DNA restriction-modification system"/>
    <property type="evidence" value="ECO:0007669"/>
    <property type="project" value="UniProtKB-KW"/>
</dbReference>
<comment type="similarity">
    <text evidence="5 6">Belongs to the class I-like SAM-binding methyltransferase superfamily. C5-methyltransferase family.</text>
</comment>
<proteinExistence type="inferred from homology"/>
<reference evidence="8 9" key="1">
    <citation type="submission" date="2017-08" db="EMBL/GenBank/DDBJ databases">
        <authorList>
            <person name="de Groot N.N."/>
        </authorList>
    </citation>
    <scope>NUCLEOTIDE SEQUENCE [LARGE SCALE GENOMIC DNA]</scope>
    <source>
        <strain evidence="8 9">DSM 9787</strain>
    </source>
</reference>
<accession>A0A285REK6</accession>
<dbReference type="InterPro" id="IPR001525">
    <property type="entry name" value="C5_MeTfrase"/>
</dbReference>
<dbReference type="EC" id="2.1.1.37" evidence="7"/>
<dbReference type="NCBIfam" id="TIGR00675">
    <property type="entry name" value="dcm"/>
    <property type="match status" value="1"/>
</dbReference>
<keyword evidence="2 5" id="KW-0808">Transferase</keyword>
<dbReference type="PANTHER" id="PTHR46098:SF1">
    <property type="entry name" value="TRNA (CYTOSINE(38)-C(5))-METHYLTRANSFERASE"/>
    <property type="match status" value="1"/>
</dbReference>
<evidence type="ECO:0000256" key="6">
    <source>
        <dbReference type="RuleBase" id="RU000416"/>
    </source>
</evidence>
<dbReference type="RefSeq" id="WP_097075608.1">
    <property type="nucleotide sequence ID" value="NZ_OBMR01000002.1"/>
</dbReference>
<keyword evidence="1 5" id="KW-0489">Methyltransferase</keyword>
<dbReference type="EMBL" id="OBMR01000002">
    <property type="protein sequence ID" value="SOB92536.1"/>
    <property type="molecule type" value="Genomic_DNA"/>
</dbReference>
<name>A0A285REK6_9FIRM</name>
<dbReference type="Gene3D" id="3.40.50.150">
    <property type="entry name" value="Vaccinia Virus protein VP39"/>
    <property type="match status" value="1"/>
</dbReference>
<feature type="active site" evidence="5">
    <location>
        <position position="96"/>
    </location>
</feature>
<evidence type="ECO:0000256" key="3">
    <source>
        <dbReference type="ARBA" id="ARBA00022691"/>
    </source>
</evidence>
<keyword evidence="3 5" id="KW-0949">S-adenosyl-L-methionine</keyword>
<dbReference type="InterPro" id="IPR029063">
    <property type="entry name" value="SAM-dependent_MTases_sf"/>
</dbReference>